<dbReference type="HAMAP" id="MF_00114">
    <property type="entry name" value="DeoC_type1"/>
    <property type="match status" value="1"/>
</dbReference>
<evidence type="ECO:0000256" key="5">
    <source>
        <dbReference type="ARBA" id="ARBA00023270"/>
    </source>
</evidence>
<dbReference type="AlphaFoldDB" id="A0A0D1XXY5"/>
<evidence type="ECO:0000256" key="4">
    <source>
        <dbReference type="ARBA" id="ARBA00023239"/>
    </source>
</evidence>
<dbReference type="InterPro" id="IPR011343">
    <property type="entry name" value="DeoC"/>
</dbReference>
<dbReference type="SUPFAM" id="SSF51569">
    <property type="entry name" value="Aldolase"/>
    <property type="match status" value="1"/>
</dbReference>
<dbReference type="Proteomes" id="UP000053259">
    <property type="component" value="Unassembled WGS sequence"/>
</dbReference>
<dbReference type="InterPro" id="IPR013785">
    <property type="entry name" value="Aldolase_TIM"/>
</dbReference>
<dbReference type="RefSeq" id="XP_016217530.1">
    <property type="nucleotide sequence ID" value="XM_016354518.1"/>
</dbReference>
<feature type="active site" description="Schiff-base intermediate with acetaldehyde" evidence="8">
    <location>
        <position position="187"/>
    </location>
</feature>
<accession>A0A0D1XXY5</accession>
<dbReference type="NCBIfam" id="TIGR00126">
    <property type="entry name" value="deoC"/>
    <property type="match status" value="1"/>
</dbReference>
<comment type="catalytic activity">
    <reaction evidence="7">
        <text>2-deoxy-D-ribose 5-phosphate = D-glyceraldehyde 3-phosphate + acetaldehyde</text>
        <dbReference type="Rhea" id="RHEA:12821"/>
        <dbReference type="ChEBI" id="CHEBI:15343"/>
        <dbReference type="ChEBI" id="CHEBI:59776"/>
        <dbReference type="ChEBI" id="CHEBI:62877"/>
        <dbReference type="EC" id="4.1.2.4"/>
    </reaction>
</comment>
<protein>
    <recommendedName>
        <fullName evidence="2">deoxyribose-phosphate aldolase</fullName>
        <ecNumber evidence="2">4.1.2.4</ecNumber>
    </recommendedName>
    <alternativeName>
        <fullName evidence="6">2-deoxy-D-ribose 5-phosphate aldolase</fullName>
    </alternativeName>
</protein>
<evidence type="ECO:0000313" key="10">
    <source>
        <dbReference type="Proteomes" id="UP000053259"/>
    </source>
</evidence>
<keyword evidence="4" id="KW-0456">Lyase</keyword>
<evidence type="ECO:0000256" key="7">
    <source>
        <dbReference type="ARBA" id="ARBA00048791"/>
    </source>
</evidence>
<feature type="active site" description="Proton donor/acceptor" evidence="8">
    <location>
        <position position="229"/>
    </location>
</feature>
<evidence type="ECO:0000256" key="6">
    <source>
        <dbReference type="ARBA" id="ARBA00032755"/>
    </source>
</evidence>
<dbReference type="FunFam" id="3.20.20.70:FF:000044">
    <property type="entry name" value="Deoxyribose-phosphate aldolase"/>
    <property type="match status" value="1"/>
</dbReference>
<dbReference type="OrthoDB" id="70823at2759"/>
<name>A0A0D1XXY5_9PEZI</name>
<dbReference type="PANTHER" id="PTHR10889:SF1">
    <property type="entry name" value="DEOXYRIBOSE-PHOSPHATE ALDOLASE"/>
    <property type="match status" value="1"/>
</dbReference>
<evidence type="ECO:0000256" key="8">
    <source>
        <dbReference type="PIRSR" id="PIRSR001357-50"/>
    </source>
</evidence>
<dbReference type="GO" id="GO:0004139">
    <property type="term" value="F:deoxyribose-phosphate aldolase activity"/>
    <property type="evidence" value="ECO:0007669"/>
    <property type="project" value="UniProtKB-EC"/>
</dbReference>
<keyword evidence="10" id="KW-1185">Reference proteome</keyword>
<dbReference type="SMART" id="SM01133">
    <property type="entry name" value="DeoC"/>
    <property type="match status" value="1"/>
</dbReference>
<dbReference type="Gene3D" id="3.20.20.70">
    <property type="entry name" value="Aldolase class I"/>
    <property type="match status" value="1"/>
</dbReference>
<dbReference type="Pfam" id="PF01791">
    <property type="entry name" value="DeoC"/>
    <property type="match status" value="1"/>
</dbReference>
<dbReference type="InterPro" id="IPR028581">
    <property type="entry name" value="DeoC_typeI"/>
</dbReference>
<dbReference type="PIRSF" id="PIRSF001357">
    <property type="entry name" value="DeoC"/>
    <property type="match status" value="1"/>
</dbReference>
<dbReference type="GO" id="GO:0016052">
    <property type="term" value="P:carbohydrate catabolic process"/>
    <property type="evidence" value="ECO:0007669"/>
    <property type="project" value="TreeGrafter"/>
</dbReference>
<evidence type="ECO:0000256" key="2">
    <source>
        <dbReference type="ARBA" id="ARBA00012515"/>
    </source>
</evidence>
<gene>
    <name evidence="9" type="ORF">PV09_01601</name>
</gene>
<dbReference type="EMBL" id="KN847532">
    <property type="protein sequence ID" value="KIW07661.1"/>
    <property type="molecule type" value="Genomic_DNA"/>
</dbReference>
<comment type="similarity">
    <text evidence="1">Belongs to the DeoC/FbaB aldolase family. DeoC type 1 subfamily.</text>
</comment>
<evidence type="ECO:0000256" key="3">
    <source>
        <dbReference type="ARBA" id="ARBA00022490"/>
    </source>
</evidence>
<dbReference type="EC" id="4.1.2.4" evidence="2"/>
<dbReference type="HOGENOM" id="CLU_053595_0_1_1"/>
<dbReference type="InParanoid" id="A0A0D1XXY5"/>
<evidence type="ECO:0000313" key="9">
    <source>
        <dbReference type="EMBL" id="KIW07661.1"/>
    </source>
</evidence>
<reference evidence="9 10" key="1">
    <citation type="submission" date="2015-01" db="EMBL/GenBank/DDBJ databases">
        <title>The Genome Sequence of Ochroconis gallopava CBS43764.</title>
        <authorList>
            <consortium name="The Broad Institute Genomics Platform"/>
            <person name="Cuomo C."/>
            <person name="de Hoog S."/>
            <person name="Gorbushina A."/>
            <person name="Stielow B."/>
            <person name="Teixiera M."/>
            <person name="Abouelleil A."/>
            <person name="Chapman S.B."/>
            <person name="Priest M."/>
            <person name="Young S.K."/>
            <person name="Wortman J."/>
            <person name="Nusbaum C."/>
            <person name="Birren B."/>
        </authorList>
    </citation>
    <scope>NUCLEOTIDE SEQUENCE [LARGE SCALE GENOMIC DNA]</scope>
    <source>
        <strain evidence="9 10">CBS 43764</strain>
    </source>
</reference>
<dbReference type="PANTHER" id="PTHR10889">
    <property type="entry name" value="DEOXYRIBOSE-PHOSPHATE ALDOLASE"/>
    <property type="match status" value="1"/>
</dbReference>
<dbReference type="InterPro" id="IPR002915">
    <property type="entry name" value="DeoC/FbaB/LacD_aldolase"/>
</dbReference>
<dbReference type="VEuPathDB" id="FungiDB:PV09_01601"/>
<keyword evidence="3" id="KW-0963">Cytoplasm</keyword>
<dbReference type="STRING" id="253628.A0A0D1XXY5"/>
<keyword evidence="5 8" id="KW-0704">Schiff base</keyword>
<dbReference type="GO" id="GO:0046386">
    <property type="term" value="P:deoxyribose phosphate catabolic process"/>
    <property type="evidence" value="ECO:0007669"/>
    <property type="project" value="UniProtKB-UniPathway"/>
</dbReference>
<dbReference type="GeneID" id="27309574"/>
<evidence type="ECO:0000256" key="1">
    <source>
        <dbReference type="ARBA" id="ARBA00010936"/>
    </source>
</evidence>
<dbReference type="UniPathway" id="UPA00002">
    <property type="reaction ID" value="UER00468"/>
</dbReference>
<proteinExistence type="inferred from homology"/>
<dbReference type="GO" id="GO:0005737">
    <property type="term" value="C:cytoplasm"/>
    <property type="evidence" value="ECO:0007669"/>
    <property type="project" value="InterPro"/>
</dbReference>
<sequence>MSTDEFWKSKIAEVSSTLERADPKPAISCHDLTASALASTIDHTLLRPDATRDQVAELCDEAVRYGFAAVCVRVDFVALAVARLQDAPATKVACVVGFHEGTHATAAKVAEAQAAVAAGAAELDVVLNRETVQAGTLASAHEELKALRSAAPPPVVLKLILETSQLSRDEVIAATVIAGYAGFDFVKTSTGFCGRGASVEDVLLMNRVATALSQRDDLGEFKGVKMKVKASGGVRSLEDAKKMLDAGAERIGTSGGIRIMKDYLGEGSSEPAGSGY</sequence>
<dbReference type="CDD" id="cd00959">
    <property type="entry name" value="DeoC"/>
    <property type="match status" value="1"/>
</dbReference>
<dbReference type="GO" id="GO:0009264">
    <property type="term" value="P:deoxyribonucleotide catabolic process"/>
    <property type="evidence" value="ECO:0007669"/>
    <property type="project" value="InterPro"/>
</dbReference>
<organism evidence="9 10">
    <name type="scientific">Verruconis gallopava</name>
    <dbReference type="NCBI Taxonomy" id="253628"/>
    <lineage>
        <taxon>Eukaryota</taxon>
        <taxon>Fungi</taxon>
        <taxon>Dikarya</taxon>
        <taxon>Ascomycota</taxon>
        <taxon>Pezizomycotina</taxon>
        <taxon>Dothideomycetes</taxon>
        <taxon>Pleosporomycetidae</taxon>
        <taxon>Venturiales</taxon>
        <taxon>Sympoventuriaceae</taxon>
        <taxon>Verruconis</taxon>
    </lineage>
</organism>